<dbReference type="Gene3D" id="3.40.50.10190">
    <property type="entry name" value="BRCT domain"/>
    <property type="match status" value="2"/>
</dbReference>
<dbReference type="GO" id="GO:0016853">
    <property type="term" value="F:isomerase activity"/>
    <property type="evidence" value="ECO:0007669"/>
    <property type="project" value="UniProtKB-KW"/>
</dbReference>
<dbReference type="InterPro" id="IPR036420">
    <property type="entry name" value="BRCT_dom_sf"/>
</dbReference>
<dbReference type="PANTHER" id="PTHR47576:SF2">
    <property type="entry name" value="BRCT DOMAIN DNA REPAIR PROTEIN-RELATED"/>
    <property type="match status" value="1"/>
</dbReference>
<protein>
    <submittedName>
        <fullName evidence="3">DNA topoisomerase 2-binding protein 1</fullName>
    </submittedName>
</protein>
<dbReference type="InterPro" id="IPR059215">
    <property type="entry name" value="BRCT2_TopBP1-like"/>
</dbReference>
<proteinExistence type="predicted"/>
<keyword evidence="4" id="KW-1185">Reference proteome</keyword>
<name>A0A833QIG0_9POAL</name>
<feature type="compositionally biased region" description="Polar residues" evidence="1">
    <location>
        <begin position="391"/>
        <end position="406"/>
    </location>
</feature>
<evidence type="ECO:0000313" key="4">
    <source>
        <dbReference type="Proteomes" id="UP000623129"/>
    </source>
</evidence>
<feature type="domain" description="BRCT" evidence="2">
    <location>
        <begin position="49"/>
        <end position="160"/>
    </location>
</feature>
<reference evidence="3" key="1">
    <citation type="submission" date="2020-01" db="EMBL/GenBank/DDBJ databases">
        <title>Genome sequence of Kobresia littledalei, the first chromosome-level genome in the family Cyperaceae.</title>
        <authorList>
            <person name="Qu G."/>
        </authorList>
    </citation>
    <scope>NUCLEOTIDE SEQUENCE</scope>
    <source>
        <strain evidence="3">C.B.Clarke</strain>
        <tissue evidence="3">Leaf</tissue>
    </source>
</reference>
<evidence type="ECO:0000313" key="3">
    <source>
        <dbReference type="EMBL" id="KAF3324153.1"/>
    </source>
</evidence>
<dbReference type="SUPFAM" id="SSF52113">
    <property type="entry name" value="BRCT domain"/>
    <property type="match status" value="2"/>
</dbReference>
<dbReference type="InterPro" id="IPR001357">
    <property type="entry name" value="BRCT_dom"/>
</dbReference>
<dbReference type="AlphaFoldDB" id="A0A833QIG0"/>
<dbReference type="PROSITE" id="PS50172">
    <property type="entry name" value="BRCT"/>
    <property type="match status" value="2"/>
</dbReference>
<dbReference type="OrthoDB" id="251770at2759"/>
<organism evidence="3 4">
    <name type="scientific">Carex littledalei</name>
    <dbReference type="NCBI Taxonomy" id="544730"/>
    <lineage>
        <taxon>Eukaryota</taxon>
        <taxon>Viridiplantae</taxon>
        <taxon>Streptophyta</taxon>
        <taxon>Embryophyta</taxon>
        <taxon>Tracheophyta</taxon>
        <taxon>Spermatophyta</taxon>
        <taxon>Magnoliopsida</taxon>
        <taxon>Liliopsida</taxon>
        <taxon>Poales</taxon>
        <taxon>Cyperaceae</taxon>
        <taxon>Cyperoideae</taxon>
        <taxon>Cariceae</taxon>
        <taxon>Carex</taxon>
        <taxon>Carex subgen. Euthyceras</taxon>
    </lineage>
</organism>
<dbReference type="SMART" id="SM00292">
    <property type="entry name" value="BRCT"/>
    <property type="match status" value="2"/>
</dbReference>
<dbReference type="Proteomes" id="UP000623129">
    <property type="component" value="Unassembled WGS sequence"/>
</dbReference>
<comment type="caution">
    <text evidence="3">The sequence shown here is derived from an EMBL/GenBank/DDBJ whole genome shotgun (WGS) entry which is preliminary data.</text>
</comment>
<evidence type="ECO:0000256" key="1">
    <source>
        <dbReference type="SAM" id="MobiDB-lite"/>
    </source>
</evidence>
<feature type="region of interest" description="Disordered" evidence="1">
    <location>
        <begin position="391"/>
        <end position="417"/>
    </location>
</feature>
<gene>
    <name evidence="3" type="ORF">FCM35_KLT11620</name>
</gene>
<dbReference type="Pfam" id="PF00533">
    <property type="entry name" value="BRCT"/>
    <property type="match status" value="1"/>
</dbReference>
<dbReference type="EMBL" id="SWLB01000022">
    <property type="protein sequence ID" value="KAF3324153.1"/>
    <property type="molecule type" value="Genomic_DNA"/>
</dbReference>
<feature type="domain" description="BRCT" evidence="2">
    <location>
        <begin position="204"/>
        <end position="283"/>
    </location>
</feature>
<keyword evidence="3" id="KW-0413">Isomerase</keyword>
<sequence length="555" mass="62159">MANNLVEVISSKGCSRLFIGTQPAFCSVGSTEMMSSTSSVALLGPTDRQRDGPFSGLVICVTGLSKEARNQVMEATERLGGQYSGTLHPKCTHLVVQISFSLFIINSYYLQFCLSFVFGGRKYDHAIKHGARNSLFVVTLGWFVDSVRKNVRLNESLYSLRSLGENGLPLGELNRLAVLPGSEKSCLPLAVIEEAKSSKREFEGRRPIFSEDAFYIDSDISVETKNKIADTVNREGAKLLDHWYIGSKASYVICEGSSIPKYIAHSNNIVTPLWVLKTVKEKNFQRLVHLSSDLAKHVALALENTRLSKEDTGNKTTSQFSFTKISPSNRKAKETIEDRKKIVELAKQGVRDRRSRRMQLCQVPIHPITPNSLLESICWSISEPTTSACTYTDSSWSEEASEQQTPPVHDTDGEPNDSDVLADILSRPLKESEKSEVVFKNHLITILFPIDRFAELGPTSRTFFSNGGFTCIQLLDCIYNFYQENMTDLEIEVAIHTDSRHADRLRSLYVSSDSVKQGFVSFKRIDFMGSMRSFESLKRLSGESNCNIYQLLLRA</sequence>
<dbReference type="PANTHER" id="PTHR47576">
    <property type="entry name" value="BRCT DOMAIN DNA REPAIR PROTEIN-RELATED"/>
    <property type="match status" value="1"/>
</dbReference>
<evidence type="ECO:0000259" key="2">
    <source>
        <dbReference type="PROSITE" id="PS50172"/>
    </source>
</evidence>
<accession>A0A833QIG0</accession>
<dbReference type="CDD" id="cd17731">
    <property type="entry name" value="BRCT_TopBP1_rpt2_like"/>
    <property type="match status" value="1"/>
</dbReference>